<proteinExistence type="predicted"/>
<comment type="caution">
    <text evidence="1">The sequence shown here is derived from an EMBL/GenBank/DDBJ whole genome shotgun (WGS) entry which is preliminary data.</text>
</comment>
<sequence length="152" mass="16753">MNRTGVQLAAIDRRLRHLVQQPHVVQDTTMDHVIADCRHKLDDLRRQFRAFVATELKVLPTSSVLHTRLSRWLVDEMPSMVASIDPTDEDAEFSTLDGFLLVEDVALLDQFVHQVAQSIYKLDATAAAASATGAFLTSPSATAVVDNPTLVS</sequence>
<evidence type="ECO:0000313" key="2">
    <source>
        <dbReference type="Proteomes" id="UP000285712"/>
    </source>
</evidence>
<organism evidence="1 2">
    <name type="scientific">Aphanomyces astaci</name>
    <name type="common">Crayfish plague agent</name>
    <dbReference type="NCBI Taxonomy" id="112090"/>
    <lineage>
        <taxon>Eukaryota</taxon>
        <taxon>Sar</taxon>
        <taxon>Stramenopiles</taxon>
        <taxon>Oomycota</taxon>
        <taxon>Saprolegniomycetes</taxon>
        <taxon>Saprolegniales</taxon>
        <taxon>Verrucalvaceae</taxon>
        <taxon>Aphanomyces</taxon>
    </lineage>
</organism>
<evidence type="ECO:0000313" key="1">
    <source>
        <dbReference type="EMBL" id="RHY96940.1"/>
    </source>
</evidence>
<accession>A0A3R7AA38</accession>
<protein>
    <submittedName>
        <fullName evidence="1">Uncharacterized protein</fullName>
    </submittedName>
</protein>
<name>A0A3R7AA38_APHAT</name>
<dbReference type="EMBL" id="QUTG01002284">
    <property type="protein sequence ID" value="RHY96940.1"/>
    <property type="molecule type" value="Genomic_DNA"/>
</dbReference>
<dbReference type="AlphaFoldDB" id="A0A3R7AA38"/>
<dbReference type="VEuPathDB" id="FungiDB:H257_10989"/>
<gene>
    <name evidence="1" type="ORF">DYB35_012843</name>
</gene>
<dbReference type="Proteomes" id="UP000285712">
    <property type="component" value="Unassembled WGS sequence"/>
</dbReference>
<reference evidence="1 2" key="1">
    <citation type="submission" date="2018-08" db="EMBL/GenBank/DDBJ databases">
        <title>Aphanomyces genome sequencing and annotation.</title>
        <authorList>
            <person name="Minardi D."/>
            <person name="Oidtmann B."/>
            <person name="Van Der Giezen M."/>
            <person name="Studholme D.J."/>
        </authorList>
    </citation>
    <scope>NUCLEOTIDE SEQUENCE [LARGE SCALE GENOMIC DNA]</scope>
    <source>
        <strain evidence="1 2">Sv</strain>
    </source>
</reference>